<sequence length="467" mass="51876">MRKLRWVMDGGGFWDLDISTPKTLDGLASPVPGDPLPLGLSRGTRLSRPKQIDFMHRFMHAPLIPTFAQPQGFSLQRVLTLPFYDNWIAFLLGQFNLQKFVSSVKSSGETPVGFSSWLKTFQKHLKQKSLYALGFYSEFQLTPDDTMLFGLDAYDFTDKPRGKAVLHHKFPHHDLTVEAVYPGLFVDKIGNYWDVPLSLAIDLASVTTNDLSASYHLSAHYNSGSPEQFENSQNQSGVPPTLLPGLAFKSAFSYRKSVDIWRSEAPKLRLVQPYDIFLSNPHVAASGILGAAATTAFGENSIRPQVEDGNQGSEGLFLQASGIKASFLADLFGSVSFTAQHGNFQRLFLDLTRFQARLDFPSGFKFLSAATSVAQDLLNSQKPNLEAVQAICPNATLSFQQQIVGPVSFRVDSGIRVDLKNPDRLIEAQEPVFAVEYALQVLGSAKAVAWYCPKRQEFMAELRFFET</sequence>
<keyword evidence="2" id="KW-1185">Reference proteome</keyword>
<dbReference type="GO" id="GO:0034196">
    <property type="term" value="P:acylglycerol transport"/>
    <property type="evidence" value="ECO:0007669"/>
    <property type="project" value="InterPro"/>
</dbReference>
<dbReference type="GO" id="GO:1990052">
    <property type="term" value="P:ER to chloroplast lipid transport"/>
    <property type="evidence" value="ECO:0007669"/>
    <property type="project" value="InterPro"/>
</dbReference>
<proteinExistence type="predicted"/>
<name>A0AAN9P7L2_CROPI</name>
<dbReference type="GO" id="GO:0070300">
    <property type="term" value="F:phosphatidic acid binding"/>
    <property type="evidence" value="ECO:0007669"/>
    <property type="project" value="InterPro"/>
</dbReference>
<protein>
    <recommendedName>
        <fullName evidence="3">Protein TRIGALACTOSYLDIACYLGLYCEROL 4, chloroplastic</fullName>
    </recommendedName>
</protein>
<gene>
    <name evidence="1" type="ORF">RIF29_00677</name>
</gene>
<dbReference type="InterPro" id="IPR044160">
    <property type="entry name" value="TGD4-like"/>
</dbReference>
<dbReference type="PANTHER" id="PTHR34954">
    <property type="entry name" value="EXPRESSED PROTEIN"/>
    <property type="match status" value="1"/>
</dbReference>
<dbReference type="PANTHER" id="PTHR34954:SF4">
    <property type="entry name" value="PROTEIN TRIGALACTOSYLDIACYLGLYCEROL 4, CHLOROPLASTIC"/>
    <property type="match status" value="1"/>
</dbReference>
<evidence type="ECO:0000313" key="1">
    <source>
        <dbReference type="EMBL" id="KAK7287404.1"/>
    </source>
</evidence>
<organism evidence="1 2">
    <name type="scientific">Crotalaria pallida</name>
    <name type="common">Smooth rattlebox</name>
    <name type="synonym">Crotalaria striata</name>
    <dbReference type="NCBI Taxonomy" id="3830"/>
    <lineage>
        <taxon>Eukaryota</taxon>
        <taxon>Viridiplantae</taxon>
        <taxon>Streptophyta</taxon>
        <taxon>Embryophyta</taxon>
        <taxon>Tracheophyta</taxon>
        <taxon>Spermatophyta</taxon>
        <taxon>Magnoliopsida</taxon>
        <taxon>eudicotyledons</taxon>
        <taxon>Gunneridae</taxon>
        <taxon>Pentapetalae</taxon>
        <taxon>rosids</taxon>
        <taxon>fabids</taxon>
        <taxon>Fabales</taxon>
        <taxon>Fabaceae</taxon>
        <taxon>Papilionoideae</taxon>
        <taxon>50 kb inversion clade</taxon>
        <taxon>genistoids sensu lato</taxon>
        <taxon>core genistoids</taxon>
        <taxon>Crotalarieae</taxon>
        <taxon>Crotalaria</taxon>
    </lineage>
</organism>
<dbReference type="AlphaFoldDB" id="A0AAN9P7L2"/>
<reference evidence="1 2" key="1">
    <citation type="submission" date="2024-01" db="EMBL/GenBank/DDBJ databases">
        <title>The genomes of 5 underutilized Papilionoideae crops provide insights into root nodulation and disease resistanc.</title>
        <authorList>
            <person name="Yuan L."/>
        </authorList>
    </citation>
    <scope>NUCLEOTIDE SEQUENCE [LARGE SCALE GENOMIC DNA]</scope>
    <source>
        <strain evidence="1">ZHUSHIDOU_FW_LH</strain>
        <tissue evidence="1">Leaf</tissue>
    </source>
</reference>
<evidence type="ECO:0008006" key="3">
    <source>
        <dbReference type="Google" id="ProtNLM"/>
    </source>
</evidence>
<dbReference type="EMBL" id="JAYWIO010000001">
    <property type="protein sequence ID" value="KAK7287404.1"/>
    <property type="molecule type" value="Genomic_DNA"/>
</dbReference>
<dbReference type="GO" id="GO:0009941">
    <property type="term" value="C:chloroplast envelope"/>
    <property type="evidence" value="ECO:0007669"/>
    <property type="project" value="TreeGrafter"/>
</dbReference>
<comment type="caution">
    <text evidence="1">The sequence shown here is derived from an EMBL/GenBank/DDBJ whole genome shotgun (WGS) entry which is preliminary data.</text>
</comment>
<evidence type="ECO:0000313" key="2">
    <source>
        <dbReference type="Proteomes" id="UP001372338"/>
    </source>
</evidence>
<dbReference type="Proteomes" id="UP001372338">
    <property type="component" value="Unassembled WGS sequence"/>
</dbReference>
<accession>A0AAN9P7L2</accession>